<dbReference type="PANTHER" id="PTHR23169">
    <property type="entry name" value="ENVOPLAKIN"/>
    <property type="match status" value="1"/>
</dbReference>
<evidence type="ECO:0000256" key="1">
    <source>
        <dbReference type="SAM" id="Coils"/>
    </source>
</evidence>
<dbReference type="GO" id="GO:0030056">
    <property type="term" value="C:hemidesmosome"/>
    <property type="evidence" value="ECO:0007669"/>
    <property type="project" value="TreeGrafter"/>
</dbReference>
<keyword evidence="3" id="KW-1185">Reference proteome</keyword>
<dbReference type="OMA" id="HETICLD"/>
<dbReference type="GO" id="GO:0005198">
    <property type="term" value="F:structural molecule activity"/>
    <property type="evidence" value="ECO:0007669"/>
    <property type="project" value="TreeGrafter"/>
</dbReference>
<dbReference type="InterPro" id="IPR018159">
    <property type="entry name" value="Spectrin/alpha-actinin"/>
</dbReference>
<dbReference type="SMART" id="SM00150">
    <property type="entry name" value="SPEC"/>
    <property type="match status" value="2"/>
</dbReference>
<evidence type="ECO:0000313" key="2">
    <source>
        <dbReference type="EMBL" id="KFM81545.1"/>
    </source>
</evidence>
<dbReference type="InterPro" id="IPR002017">
    <property type="entry name" value="Spectrin_repeat"/>
</dbReference>
<dbReference type="OrthoDB" id="6436141at2759"/>
<dbReference type="CDD" id="cd00176">
    <property type="entry name" value="SPEC"/>
    <property type="match status" value="1"/>
</dbReference>
<dbReference type="STRING" id="407821.A0A087UW06"/>
<accession>A0A087UW06</accession>
<dbReference type="GO" id="GO:0005737">
    <property type="term" value="C:cytoplasm"/>
    <property type="evidence" value="ECO:0007669"/>
    <property type="project" value="TreeGrafter"/>
</dbReference>
<proteinExistence type="predicted"/>
<dbReference type="InterPro" id="IPR043197">
    <property type="entry name" value="Plakin"/>
</dbReference>
<dbReference type="SUPFAM" id="SSF46966">
    <property type="entry name" value="Spectrin repeat"/>
    <property type="match status" value="3"/>
</dbReference>
<feature type="non-terminal residue" evidence="2">
    <location>
        <position position="455"/>
    </location>
</feature>
<feature type="coiled-coil region" evidence="1">
    <location>
        <begin position="91"/>
        <end position="172"/>
    </location>
</feature>
<dbReference type="Gene3D" id="1.20.58.60">
    <property type="match status" value="3"/>
</dbReference>
<keyword evidence="1" id="KW-0175">Coiled coil</keyword>
<evidence type="ECO:0000313" key="3">
    <source>
        <dbReference type="Proteomes" id="UP000054359"/>
    </source>
</evidence>
<dbReference type="Proteomes" id="UP000054359">
    <property type="component" value="Unassembled WGS sequence"/>
</dbReference>
<dbReference type="Pfam" id="PF00435">
    <property type="entry name" value="Spectrin"/>
    <property type="match status" value="1"/>
</dbReference>
<reference evidence="2 3" key="1">
    <citation type="submission" date="2013-11" db="EMBL/GenBank/DDBJ databases">
        <title>Genome sequencing of Stegodyphus mimosarum.</title>
        <authorList>
            <person name="Bechsgaard J."/>
        </authorList>
    </citation>
    <scope>NUCLEOTIDE SEQUENCE [LARGE SCALE GENOMIC DNA]</scope>
</reference>
<dbReference type="GO" id="GO:0005882">
    <property type="term" value="C:intermediate filament"/>
    <property type="evidence" value="ECO:0007669"/>
    <property type="project" value="TreeGrafter"/>
</dbReference>
<protein>
    <submittedName>
        <fullName evidence="2">Plectin</fullName>
    </submittedName>
</protein>
<dbReference type="GO" id="GO:0016020">
    <property type="term" value="C:membrane"/>
    <property type="evidence" value="ECO:0007669"/>
    <property type="project" value="TreeGrafter"/>
</dbReference>
<organism evidence="2 3">
    <name type="scientific">Stegodyphus mimosarum</name>
    <name type="common">African social velvet spider</name>
    <dbReference type="NCBI Taxonomy" id="407821"/>
    <lineage>
        <taxon>Eukaryota</taxon>
        <taxon>Metazoa</taxon>
        <taxon>Ecdysozoa</taxon>
        <taxon>Arthropoda</taxon>
        <taxon>Chelicerata</taxon>
        <taxon>Arachnida</taxon>
        <taxon>Araneae</taxon>
        <taxon>Araneomorphae</taxon>
        <taxon>Entelegynae</taxon>
        <taxon>Eresoidea</taxon>
        <taxon>Eresidae</taxon>
        <taxon>Stegodyphus</taxon>
    </lineage>
</organism>
<dbReference type="EMBL" id="KK121923">
    <property type="protein sequence ID" value="KFM81545.1"/>
    <property type="molecule type" value="Genomic_DNA"/>
</dbReference>
<sequence length="455" mass="54092">MLGLLQEIKNQKMCNTLIDLKSLLLETSKFRSDELPKKNKDKQRLSHLHREIQKMSRDTGHVEFLKDLQLEEIEKNWNHVTVALQERDQKIRDEICRLEKLQKIAEKFNRESKLCDGKLDDVERRINDEEKRVQRLHIVDAKYNCDQIESELKHIDDILKSLEKDITILEEKNYHQTTEMKIRLENIRERSTCIKKVFQCTLVSPLTERSEKSGDEKKVKQRTASNDKVEYSKTLKEHFDWIERKQKRVDQIDFGQDYQAIKTNLDQIKNEQKSVELYKKKIASLKTIIKRGEADSSSEEAEKLESKFQSLESFVAQKLRDSESLLDFIQSASRELKWMKEKEEAEVSRDWSAKNLNLVELEHHQETLTNDLEKREIQFNAVQSRGESLLLQKHPAAKCIEEYLANMQNLWSWLLQLTLCLEIHLSYAQMYHQFFKEAHECEQWLKKNEDKLNTT</sequence>
<dbReference type="GO" id="GO:0045104">
    <property type="term" value="P:intermediate filament cytoskeleton organization"/>
    <property type="evidence" value="ECO:0007669"/>
    <property type="project" value="InterPro"/>
</dbReference>
<dbReference type="GO" id="GO:0042060">
    <property type="term" value="P:wound healing"/>
    <property type="evidence" value="ECO:0007669"/>
    <property type="project" value="TreeGrafter"/>
</dbReference>
<dbReference type="PANTHER" id="PTHR23169:SF23">
    <property type="entry name" value="SHORT STOP, ISOFORM H"/>
    <property type="match status" value="1"/>
</dbReference>
<dbReference type="GO" id="GO:0031122">
    <property type="term" value="P:cytoplasmic microtubule organization"/>
    <property type="evidence" value="ECO:0007669"/>
    <property type="project" value="TreeGrafter"/>
</dbReference>
<gene>
    <name evidence="2" type="ORF">X975_17956</name>
</gene>
<dbReference type="AlphaFoldDB" id="A0A087UW06"/>
<name>A0A087UW06_STEMI</name>